<gene>
    <name evidence="1" type="ORF">NQ317_016275</name>
</gene>
<keyword evidence="2" id="KW-1185">Reference proteome</keyword>
<organism evidence="1 2">
    <name type="scientific">Molorchus minor</name>
    <dbReference type="NCBI Taxonomy" id="1323400"/>
    <lineage>
        <taxon>Eukaryota</taxon>
        <taxon>Metazoa</taxon>
        <taxon>Ecdysozoa</taxon>
        <taxon>Arthropoda</taxon>
        <taxon>Hexapoda</taxon>
        <taxon>Insecta</taxon>
        <taxon>Pterygota</taxon>
        <taxon>Neoptera</taxon>
        <taxon>Endopterygota</taxon>
        <taxon>Coleoptera</taxon>
        <taxon>Polyphaga</taxon>
        <taxon>Cucujiformia</taxon>
        <taxon>Chrysomeloidea</taxon>
        <taxon>Cerambycidae</taxon>
        <taxon>Lamiinae</taxon>
        <taxon>Monochamini</taxon>
        <taxon>Molorchus</taxon>
    </lineage>
</organism>
<evidence type="ECO:0000313" key="2">
    <source>
        <dbReference type="Proteomes" id="UP001162164"/>
    </source>
</evidence>
<protein>
    <submittedName>
        <fullName evidence="1">Uncharacterized protein</fullName>
    </submittedName>
</protein>
<sequence length="133" mass="14898">MDVPFRISRDILKETVIRAATINSFMSLKIKASIGPPGIYNLYVPGYPKISKYIHNLSARAATSGSCLADKVVSSRTQNVMSAEARGWVVNSSVYYQNRRLRTRKGWSLWLYNWGNLSDHALKNRAGTGCSKQ</sequence>
<evidence type="ECO:0000313" key="1">
    <source>
        <dbReference type="EMBL" id="KAJ8983173.1"/>
    </source>
</evidence>
<name>A0ABQ9JYK3_9CUCU</name>
<reference evidence="1" key="1">
    <citation type="journal article" date="2023" name="Insect Mol. Biol.">
        <title>Genome sequencing provides insights into the evolution of gene families encoding plant cell wall-degrading enzymes in longhorned beetles.</title>
        <authorList>
            <person name="Shin N.R."/>
            <person name="Okamura Y."/>
            <person name="Kirsch R."/>
            <person name="Pauchet Y."/>
        </authorList>
    </citation>
    <scope>NUCLEOTIDE SEQUENCE</scope>
    <source>
        <strain evidence="1">MMC_N1</strain>
    </source>
</reference>
<dbReference type="EMBL" id="JAPWTJ010000091">
    <property type="protein sequence ID" value="KAJ8983173.1"/>
    <property type="molecule type" value="Genomic_DNA"/>
</dbReference>
<dbReference type="Proteomes" id="UP001162164">
    <property type="component" value="Unassembled WGS sequence"/>
</dbReference>
<proteinExistence type="predicted"/>
<accession>A0ABQ9JYK3</accession>
<comment type="caution">
    <text evidence="1">The sequence shown here is derived from an EMBL/GenBank/DDBJ whole genome shotgun (WGS) entry which is preliminary data.</text>
</comment>